<dbReference type="PANTHER" id="PTHR43178">
    <property type="entry name" value="DIHYDROLIPOAMIDE ACETYLTRANSFERASE COMPONENT OF PYRUVATE DEHYDROGENASE COMPLEX"/>
    <property type="match status" value="1"/>
</dbReference>
<accession>A0A5S9MP87</accession>
<proteinExistence type="inferred from homology"/>
<protein>
    <recommendedName>
        <fullName evidence="9">Acetyltransferase component of pyruvate dehydrogenase complex</fullName>
        <ecNumber evidence="9">2.3.1.12</ecNumber>
    </recommendedName>
</protein>
<dbReference type="SUPFAM" id="SSF52777">
    <property type="entry name" value="CoA-dependent acyltransferases"/>
    <property type="match status" value="1"/>
</dbReference>
<dbReference type="InterPro" id="IPR011053">
    <property type="entry name" value="Single_hybrid_motif"/>
</dbReference>
<dbReference type="Gene3D" id="2.40.50.100">
    <property type="match status" value="2"/>
</dbReference>
<dbReference type="PROSITE" id="PS00189">
    <property type="entry name" value="LIPOYL"/>
    <property type="match status" value="2"/>
</dbReference>
<evidence type="ECO:0000256" key="1">
    <source>
        <dbReference type="ARBA" id="ARBA00007317"/>
    </source>
</evidence>
<evidence type="ECO:0000256" key="7">
    <source>
        <dbReference type="ARBA" id="ARBA00025211"/>
    </source>
</evidence>
<dbReference type="GO" id="GO:0005737">
    <property type="term" value="C:cytoplasm"/>
    <property type="evidence" value="ECO:0007669"/>
    <property type="project" value="TreeGrafter"/>
</dbReference>
<feature type="domain" description="Peripheral subunit-binding (PSBD)" evidence="12">
    <location>
        <begin position="244"/>
        <end position="281"/>
    </location>
</feature>
<dbReference type="EC" id="2.3.1.12" evidence="9"/>
<keyword evidence="5 9" id="KW-0450">Lipoyl</keyword>
<dbReference type="NCBIfam" id="TIGR01348">
    <property type="entry name" value="PDHac_trf_long"/>
    <property type="match status" value="1"/>
</dbReference>
<dbReference type="InterPro" id="IPR000089">
    <property type="entry name" value="Biotin_lipoyl"/>
</dbReference>
<dbReference type="CDD" id="cd06849">
    <property type="entry name" value="lipoyl_domain"/>
    <property type="match status" value="2"/>
</dbReference>
<evidence type="ECO:0000259" key="11">
    <source>
        <dbReference type="PROSITE" id="PS50968"/>
    </source>
</evidence>
<evidence type="ECO:0000256" key="6">
    <source>
        <dbReference type="ARBA" id="ARBA00023315"/>
    </source>
</evidence>
<dbReference type="FunFam" id="3.30.559.10:FF:000004">
    <property type="entry name" value="Acetyltransferase component of pyruvate dehydrogenase complex"/>
    <property type="match status" value="1"/>
</dbReference>
<evidence type="ECO:0000256" key="10">
    <source>
        <dbReference type="SAM" id="MobiDB-lite"/>
    </source>
</evidence>
<evidence type="ECO:0000256" key="9">
    <source>
        <dbReference type="RuleBase" id="RU361137"/>
    </source>
</evidence>
<reference evidence="13 14" key="1">
    <citation type="submission" date="2019-11" db="EMBL/GenBank/DDBJ databases">
        <authorList>
            <person name="Holert J."/>
        </authorList>
    </citation>
    <scope>NUCLEOTIDE SEQUENCE [LARGE SCALE GENOMIC DNA]</scope>
    <source>
        <strain evidence="13">BC5_2</strain>
    </source>
</reference>
<keyword evidence="3 9" id="KW-0808">Transferase</keyword>
<keyword evidence="13" id="KW-0670">Pyruvate</keyword>
<organism evidence="13 14">
    <name type="scientific">BD1-7 clade bacterium</name>
    <dbReference type="NCBI Taxonomy" id="2029982"/>
    <lineage>
        <taxon>Bacteria</taxon>
        <taxon>Pseudomonadati</taxon>
        <taxon>Pseudomonadota</taxon>
        <taxon>Gammaproteobacteria</taxon>
        <taxon>Cellvibrionales</taxon>
        <taxon>Spongiibacteraceae</taxon>
        <taxon>BD1-7 clade</taxon>
    </lineage>
</organism>
<dbReference type="InterPro" id="IPR004167">
    <property type="entry name" value="PSBD"/>
</dbReference>
<evidence type="ECO:0000313" key="14">
    <source>
        <dbReference type="Proteomes" id="UP000434580"/>
    </source>
</evidence>
<evidence type="ECO:0000256" key="4">
    <source>
        <dbReference type="ARBA" id="ARBA00022737"/>
    </source>
</evidence>
<comment type="subunit">
    <text evidence="2 9">Forms a 24-polypeptide structural core with octahedral symmetry.</text>
</comment>
<dbReference type="InterPro" id="IPR006256">
    <property type="entry name" value="AcTrfase_Pyrv_DH_cplx"/>
</dbReference>
<dbReference type="FunFam" id="2.40.50.100:FF:000009">
    <property type="entry name" value="Acetyltransferase component of pyruvate dehydrogenase complex"/>
    <property type="match status" value="1"/>
</dbReference>
<dbReference type="EMBL" id="CACSII010000001">
    <property type="protein sequence ID" value="CAA0078823.1"/>
    <property type="molecule type" value="Genomic_DNA"/>
</dbReference>
<dbReference type="OrthoDB" id="9805770at2"/>
<sequence length="543" mass="57113">MTTEKIKVPDLGGADEVEVIEVCVSAGDTVAEEDSLLVLESDKASMEIPSPMAGRVMAVLVNEGDNVTEGSVILEIETEGASSEPAEAAAPAALEPEVADAPVAEAPAVASFAAESSVEQIDVPDIGGDNAEVIEVCVAEGDSIDEGDSLIVLESDKASMEVPAPKAGIVRKVIIVEGTEAGKGTPILELEVTGGIAAAPVVSASAPISPAQEARQVRSEPPQVAEQHQPVIGMSESRPTGDVYAGPAVRKMAREIGLDLAQVPGTGPRGRIQKSDVKAFIKSQLAGKRSPAPLATGGSGIPAVPEIDFSQFGEISVEPLTKLHKITAANMHRSWLNVPHVTAFDDVDITDLEEFRQQLKKEAEKAGVKITPLPFLLKACAAALKKHPKLNASLHANGEDIVYKQYVNIGMAVDTPVGLMVPVIRDVDKKSIFELAAETAELAQKAKERKLKPAEMQGGSFTISSLGPMGGTGFTPIVNTPEVAILGVSKLDIKPRWNGSEFEPRKMLPISLSYDHRAVNGADAGRFMVDLNALLADVRRLAL</sequence>
<dbReference type="PROSITE" id="PS50968">
    <property type="entry name" value="BIOTINYL_LIPOYL"/>
    <property type="match status" value="2"/>
</dbReference>
<keyword evidence="6 9" id="KW-0012">Acyltransferase</keyword>
<evidence type="ECO:0000256" key="8">
    <source>
        <dbReference type="ARBA" id="ARBA00048370"/>
    </source>
</evidence>
<dbReference type="PROSITE" id="PS51826">
    <property type="entry name" value="PSBD"/>
    <property type="match status" value="1"/>
</dbReference>
<evidence type="ECO:0000256" key="3">
    <source>
        <dbReference type="ARBA" id="ARBA00022679"/>
    </source>
</evidence>
<dbReference type="AlphaFoldDB" id="A0A5S9MP87"/>
<evidence type="ECO:0000313" key="13">
    <source>
        <dbReference type="EMBL" id="CAA0078823.1"/>
    </source>
</evidence>
<dbReference type="GO" id="GO:0006086">
    <property type="term" value="P:pyruvate decarboxylation to acetyl-CoA"/>
    <property type="evidence" value="ECO:0007669"/>
    <property type="project" value="UniProtKB-UniRule"/>
</dbReference>
<dbReference type="InterPro" id="IPR036625">
    <property type="entry name" value="E3-bd_dom_sf"/>
</dbReference>
<evidence type="ECO:0000259" key="12">
    <source>
        <dbReference type="PROSITE" id="PS51826"/>
    </source>
</evidence>
<name>A0A5S9MP87_9GAMM</name>
<dbReference type="GO" id="GO:0045254">
    <property type="term" value="C:pyruvate dehydrogenase complex"/>
    <property type="evidence" value="ECO:0007669"/>
    <property type="project" value="UniProtKB-UniRule"/>
</dbReference>
<dbReference type="SUPFAM" id="SSF47005">
    <property type="entry name" value="Peripheral subunit-binding domain of 2-oxo acid dehydrogenase complex"/>
    <property type="match status" value="1"/>
</dbReference>
<dbReference type="InterPro" id="IPR050743">
    <property type="entry name" value="2-oxoacid_DH_E2_comp"/>
</dbReference>
<dbReference type="SUPFAM" id="SSF51230">
    <property type="entry name" value="Single hybrid motif"/>
    <property type="match status" value="2"/>
</dbReference>
<dbReference type="Proteomes" id="UP000434580">
    <property type="component" value="Unassembled WGS sequence"/>
</dbReference>
<gene>
    <name evidence="13" type="primary">aceF</name>
    <name evidence="13" type="ORF">DPBNPPHM_00077</name>
</gene>
<comment type="catalytic activity">
    <reaction evidence="8 9">
        <text>N(6)-[(R)-dihydrolipoyl]-L-lysyl-[protein] + acetyl-CoA = N(6)-[(R)-S(8)-acetyldihydrolipoyl]-L-lysyl-[protein] + CoA</text>
        <dbReference type="Rhea" id="RHEA:17017"/>
        <dbReference type="Rhea" id="RHEA-COMP:10475"/>
        <dbReference type="Rhea" id="RHEA-COMP:10478"/>
        <dbReference type="ChEBI" id="CHEBI:57287"/>
        <dbReference type="ChEBI" id="CHEBI:57288"/>
        <dbReference type="ChEBI" id="CHEBI:83100"/>
        <dbReference type="ChEBI" id="CHEBI:83111"/>
        <dbReference type="EC" id="2.3.1.12"/>
    </reaction>
</comment>
<dbReference type="InterPro" id="IPR003016">
    <property type="entry name" value="2-oxoA_DH_lipoyl-BS"/>
</dbReference>
<dbReference type="Pfam" id="PF02817">
    <property type="entry name" value="E3_binding"/>
    <property type="match status" value="1"/>
</dbReference>
<feature type="domain" description="Lipoyl-binding" evidence="11">
    <location>
        <begin position="118"/>
        <end position="191"/>
    </location>
</feature>
<dbReference type="GO" id="GO:0004742">
    <property type="term" value="F:dihydrolipoyllysine-residue acetyltransferase activity"/>
    <property type="evidence" value="ECO:0007669"/>
    <property type="project" value="UniProtKB-UniRule"/>
</dbReference>
<dbReference type="Pfam" id="PF00364">
    <property type="entry name" value="Biotin_lipoyl"/>
    <property type="match status" value="2"/>
</dbReference>
<dbReference type="Gene3D" id="3.30.559.10">
    <property type="entry name" value="Chloramphenicol acetyltransferase-like domain"/>
    <property type="match status" value="1"/>
</dbReference>
<dbReference type="InterPro" id="IPR023213">
    <property type="entry name" value="CAT-like_dom_sf"/>
</dbReference>
<comment type="function">
    <text evidence="7">The pyruvate dehydrogenase complex catalyzes the overall conversion of pyruvate to acetyl-CoA and CO(2). It contains multiple copies of three enzymatic components: pyruvate dehydrogenase (E1), dihydrolipoamide acetyltransferase (E2) and lipoamide dehydrogenase (E3).</text>
</comment>
<keyword evidence="4" id="KW-0677">Repeat</keyword>
<dbReference type="PANTHER" id="PTHR43178:SF2">
    <property type="entry name" value="DIHYDROLIPOYLLYSINE-RESIDUE ACETYLTRANSFERASE COMPONENT OF PYRUVATE DEHYDROGENASE COMPLEX"/>
    <property type="match status" value="1"/>
</dbReference>
<dbReference type="Pfam" id="PF00198">
    <property type="entry name" value="2-oxoacid_dh"/>
    <property type="match status" value="1"/>
</dbReference>
<dbReference type="InterPro" id="IPR001078">
    <property type="entry name" value="2-oxoacid_DH_actylTfrase"/>
</dbReference>
<comment type="cofactor">
    <cofactor evidence="9">
        <name>(R)-lipoate</name>
        <dbReference type="ChEBI" id="CHEBI:83088"/>
    </cofactor>
    <text evidence="9">Binds 2 lipoyl cofactors covalently.</text>
</comment>
<evidence type="ECO:0000256" key="5">
    <source>
        <dbReference type="ARBA" id="ARBA00022823"/>
    </source>
</evidence>
<dbReference type="GO" id="GO:0031405">
    <property type="term" value="F:lipoic acid binding"/>
    <property type="evidence" value="ECO:0007669"/>
    <property type="project" value="TreeGrafter"/>
</dbReference>
<comment type="similarity">
    <text evidence="1 9">Belongs to the 2-oxoacid dehydrogenase family.</text>
</comment>
<feature type="domain" description="Lipoyl-binding" evidence="11">
    <location>
        <begin position="3"/>
        <end position="77"/>
    </location>
</feature>
<dbReference type="Gene3D" id="4.10.320.10">
    <property type="entry name" value="E3-binding domain"/>
    <property type="match status" value="1"/>
</dbReference>
<feature type="region of interest" description="Disordered" evidence="10">
    <location>
        <begin position="215"/>
        <end position="240"/>
    </location>
</feature>
<evidence type="ECO:0000256" key="2">
    <source>
        <dbReference type="ARBA" id="ARBA00011484"/>
    </source>
</evidence>